<dbReference type="Gramene" id="KCW83066">
    <property type="protein sequence ID" value="KCW83066"/>
    <property type="gene ID" value="EUGRSUZ_B00030"/>
</dbReference>
<accession>A0A059CY26</accession>
<organism evidence="1">
    <name type="scientific">Eucalyptus grandis</name>
    <name type="common">Flooded gum</name>
    <dbReference type="NCBI Taxonomy" id="71139"/>
    <lineage>
        <taxon>Eukaryota</taxon>
        <taxon>Viridiplantae</taxon>
        <taxon>Streptophyta</taxon>
        <taxon>Embryophyta</taxon>
        <taxon>Tracheophyta</taxon>
        <taxon>Spermatophyta</taxon>
        <taxon>Magnoliopsida</taxon>
        <taxon>eudicotyledons</taxon>
        <taxon>Gunneridae</taxon>
        <taxon>Pentapetalae</taxon>
        <taxon>rosids</taxon>
        <taxon>malvids</taxon>
        <taxon>Myrtales</taxon>
        <taxon>Myrtaceae</taxon>
        <taxon>Myrtoideae</taxon>
        <taxon>Eucalypteae</taxon>
        <taxon>Eucalyptus</taxon>
    </lineage>
</organism>
<evidence type="ECO:0000313" key="1">
    <source>
        <dbReference type="EMBL" id="KCW83066.1"/>
    </source>
</evidence>
<sequence>MNYFLSKREIKEKERKGKEDKKKMKIINQVLISLSSVLLPHLARSDPVATRSLSIFAQRQRSSPPAAFSSRPGG</sequence>
<gene>
    <name evidence="1" type="ORF">EUGRSUZ_B00030</name>
</gene>
<reference evidence="1" key="1">
    <citation type="submission" date="2013-07" db="EMBL/GenBank/DDBJ databases">
        <title>The genome of Eucalyptus grandis.</title>
        <authorList>
            <person name="Schmutz J."/>
            <person name="Hayes R."/>
            <person name="Myburg A."/>
            <person name="Tuskan G."/>
            <person name="Grattapaglia D."/>
            <person name="Rokhsar D.S."/>
        </authorList>
    </citation>
    <scope>NUCLEOTIDE SEQUENCE</scope>
    <source>
        <tissue evidence="1">Leaf extractions</tissue>
    </source>
</reference>
<dbReference type="InParanoid" id="A0A059CY26"/>
<protein>
    <submittedName>
        <fullName evidence="1">Uncharacterized protein</fullName>
    </submittedName>
</protein>
<dbReference type="AlphaFoldDB" id="A0A059CY26"/>
<dbReference type="EMBL" id="KK198754">
    <property type="protein sequence ID" value="KCW83066.1"/>
    <property type="molecule type" value="Genomic_DNA"/>
</dbReference>
<name>A0A059CY26_EUCGR</name>
<proteinExistence type="predicted"/>